<organism evidence="1 2">
    <name type="scientific">Labrys miyagiensis</name>
    <dbReference type="NCBI Taxonomy" id="346912"/>
    <lineage>
        <taxon>Bacteria</taxon>
        <taxon>Pseudomonadati</taxon>
        <taxon>Pseudomonadota</taxon>
        <taxon>Alphaproteobacteria</taxon>
        <taxon>Hyphomicrobiales</taxon>
        <taxon>Xanthobacteraceae</taxon>
        <taxon>Labrys</taxon>
    </lineage>
</organism>
<proteinExistence type="predicted"/>
<evidence type="ECO:0000313" key="2">
    <source>
        <dbReference type="Proteomes" id="UP001156882"/>
    </source>
</evidence>
<name>A0ABQ6CJV1_9HYPH</name>
<dbReference type="RefSeq" id="WP_284313654.1">
    <property type="nucleotide sequence ID" value="NZ_BSPC01000031.1"/>
</dbReference>
<comment type="caution">
    <text evidence="1">The sequence shown here is derived from an EMBL/GenBank/DDBJ whole genome shotgun (WGS) entry which is preliminary data.</text>
</comment>
<dbReference type="Pfam" id="PF02585">
    <property type="entry name" value="PIG-L"/>
    <property type="match status" value="1"/>
</dbReference>
<keyword evidence="2" id="KW-1185">Reference proteome</keyword>
<evidence type="ECO:0008006" key="3">
    <source>
        <dbReference type="Google" id="ProtNLM"/>
    </source>
</evidence>
<protein>
    <recommendedName>
        <fullName evidence="3">PIG-L family deacetylase</fullName>
    </recommendedName>
</protein>
<dbReference type="PANTHER" id="PTHR12993:SF29">
    <property type="entry name" value="BLR3841 PROTEIN"/>
    <property type="match status" value="1"/>
</dbReference>
<dbReference type="Proteomes" id="UP001156882">
    <property type="component" value="Unassembled WGS sequence"/>
</dbReference>
<dbReference type="Gene3D" id="3.40.50.10320">
    <property type="entry name" value="LmbE-like"/>
    <property type="match status" value="1"/>
</dbReference>
<evidence type="ECO:0000313" key="1">
    <source>
        <dbReference type="EMBL" id="GLS20563.1"/>
    </source>
</evidence>
<sequence>MRASSYLNKIEALPFAGLEMLGGGGMTVLAPHPDDEALGAGGLIAACLDAGVSVNVVVLTDGAGSHPHSRLYPRHRLIKLRREECRNGLIALGLPPEEISHLDQADTRAPTTGHQFNHVVAELEHAIERNASTALVVTWDKDPHCDHFAAARMAGEVNKSKPNLIVWHYPIWGWYLPGTKRIDRPGPEGFKFDITP</sequence>
<dbReference type="PANTHER" id="PTHR12993">
    <property type="entry name" value="N-ACETYLGLUCOSAMINYL-PHOSPHATIDYLINOSITOL DE-N-ACETYLASE-RELATED"/>
    <property type="match status" value="1"/>
</dbReference>
<dbReference type="EMBL" id="BSPC01000031">
    <property type="protein sequence ID" value="GLS20563.1"/>
    <property type="molecule type" value="Genomic_DNA"/>
</dbReference>
<reference evidence="2" key="1">
    <citation type="journal article" date="2019" name="Int. J. Syst. Evol. Microbiol.">
        <title>The Global Catalogue of Microorganisms (GCM) 10K type strain sequencing project: providing services to taxonomists for standard genome sequencing and annotation.</title>
        <authorList>
            <consortium name="The Broad Institute Genomics Platform"/>
            <consortium name="The Broad Institute Genome Sequencing Center for Infectious Disease"/>
            <person name="Wu L."/>
            <person name="Ma J."/>
        </authorList>
    </citation>
    <scope>NUCLEOTIDE SEQUENCE [LARGE SCALE GENOMIC DNA]</scope>
    <source>
        <strain evidence="2">NBRC 101365</strain>
    </source>
</reference>
<dbReference type="InterPro" id="IPR003737">
    <property type="entry name" value="GlcNAc_PI_deacetylase-related"/>
</dbReference>
<dbReference type="InterPro" id="IPR024078">
    <property type="entry name" value="LmbE-like_dom_sf"/>
</dbReference>
<accession>A0ABQ6CJV1</accession>
<gene>
    <name evidence="1" type="ORF">GCM10007874_35800</name>
</gene>
<dbReference type="SUPFAM" id="SSF102588">
    <property type="entry name" value="LmbE-like"/>
    <property type="match status" value="1"/>
</dbReference>